<sequence length="261" mass="30103">MEKRKRAQRITQEAQKFVADKPDLLEKIWEGLVAKLNSVGGPQKCSAVQRVINCNLFSETTMGISINAQDDSGSEYVKSVKEMCRIIMERSLQPLQMLDLTYMLTRNYHMEKKAIRILHDQANSIINKRYQELQKHTKEDNSETKKKKAFLDLLLEATIDGQPLSKVDIREEVDTFMFAGHDTTASAISFTLFCLASYPDVQQSAFEEQQLIFKEDRKPKVTYAHLQSMKYLEQVIKETLRLYPSVPLISRQPDTDLEYGI</sequence>
<keyword evidence="9" id="KW-1185">Reference proteome</keyword>
<evidence type="ECO:0000256" key="3">
    <source>
        <dbReference type="ARBA" id="ARBA00022617"/>
    </source>
</evidence>
<reference evidence="8" key="1">
    <citation type="journal article" date="2023" name="G3 (Bethesda)">
        <title>Whole genome assemblies of Zophobas morio and Tenebrio molitor.</title>
        <authorList>
            <person name="Kaur S."/>
            <person name="Stinson S.A."/>
            <person name="diCenzo G.C."/>
        </authorList>
    </citation>
    <scope>NUCLEOTIDE SEQUENCE</scope>
    <source>
        <strain evidence="8">QUZm001</strain>
    </source>
</reference>
<dbReference type="GO" id="GO:0005506">
    <property type="term" value="F:iron ion binding"/>
    <property type="evidence" value="ECO:0007669"/>
    <property type="project" value="InterPro"/>
</dbReference>
<evidence type="ECO:0000313" key="8">
    <source>
        <dbReference type="EMBL" id="KAJ3655747.1"/>
    </source>
</evidence>
<dbReference type="AlphaFoldDB" id="A0AA38MGN6"/>
<proteinExistence type="inferred from homology"/>
<evidence type="ECO:0000256" key="4">
    <source>
        <dbReference type="ARBA" id="ARBA00022723"/>
    </source>
</evidence>
<dbReference type="EMBL" id="JALNTZ010000004">
    <property type="protein sequence ID" value="KAJ3655747.1"/>
    <property type="molecule type" value="Genomic_DNA"/>
</dbReference>
<dbReference type="InterPro" id="IPR001128">
    <property type="entry name" value="Cyt_P450"/>
</dbReference>
<dbReference type="PANTHER" id="PTHR24291">
    <property type="entry name" value="CYTOCHROME P450 FAMILY 4"/>
    <property type="match status" value="1"/>
</dbReference>
<gene>
    <name evidence="8" type="ORF">Zmor_014862</name>
</gene>
<keyword evidence="6" id="KW-0408">Iron</keyword>
<protein>
    <recommendedName>
        <fullName evidence="10">Cytochrome P450</fullName>
    </recommendedName>
</protein>
<evidence type="ECO:0000256" key="1">
    <source>
        <dbReference type="ARBA" id="ARBA00001971"/>
    </source>
</evidence>
<evidence type="ECO:0000256" key="6">
    <source>
        <dbReference type="ARBA" id="ARBA00023004"/>
    </source>
</evidence>
<name>A0AA38MGN6_9CUCU</name>
<keyword evidence="7" id="KW-0503">Monooxygenase</keyword>
<comment type="cofactor">
    <cofactor evidence="1">
        <name>heme</name>
        <dbReference type="ChEBI" id="CHEBI:30413"/>
    </cofactor>
</comment>
<dbReference type="InterPro" id="IPR036396">
    <property type="entry name" value="Cyt_P450_sf"/>
</dbReference>
<evidence type="ECO:0000313" key="9">
    <source>
        <dbReference type="Proteomes" id="UP001168821"/>
    </source>
</evidence>
<dbReference type="Pfam" id="PF00067">
    <property type="entry name" value="p450"/>
    <property type="match status" value="1"/>
</dbReference>
<dbReference type="GO" id="GO:0004497">
    <property type="term" value="F:monooxygenase activity"/>
    <property type="evidence" value="ECO:0007669"/>
    <property type="project" value="UniProtKB-KW"/>
</dbReference>
<dbReference type="Gene3D" id="1.10.630.10">
    <property type="entry name" value="Cytochrome P450"/>
    <property type="match status" value="1"/>
</dbReference>
<evidence type="ECO:0000256" key="5">
    <source>
        <dbReference type="ARBA" id="ARBA00023002"/>
    </source>
</evidence>
<comment type="caution">
    <text evidence="8">The sequence shown here is derived from an EMBL/GenBank/DDBJ whole genome shotgun (WGS) entry which is preliminary data.</text>
</comment>
<evidence type="ECO:0000256" key="7">
    <source>
        <dbReference type="ARBA" id="ARBA00023033"/>
    </source>
</evidence>
<dbReference type="GO" id="GO:0020037">
    <property type="term" value="F:heme binding"/>
    <property type="evidence" value="ECO:0007669"/>
    <property type="project" value="InterPro"/>
</dbReference>
<dbReference type="InterPro" id="IPR050196">
    <property type="entry name" value="Cytochrome_P450_Monoox"/>
</dbReference>
<dbReference type="PANTHER" id="PTHR24291:SF187">
    <property type="entry name" value="CYTOCHROME P450 4AE1-RELATED"/>
    <property type="match status" value="1"/>
</dbReference>
<keyword evidence="5" id="KW-0560">Oxidoreductase</keyword>
<keyword evidence="4" id="KW-0479">Metal-binding</keyword>
<dbReference type="PRINTS" id="PR00385">
    <property type="entry name" value="P450"/>
</dbReference>
<dbReference type="SUPFAM" id="SSF48264">
    <property type="entry name" value="Cytochrome P450"/>
    <property type="match status" value="1"/>
</dbReference>
<comment type="similarity">
    <text evidence="2">Belongs to the cytochrome P450 family.</text>
</comment>
<organism evidence="8 9">
    <name type="scientific">Zophobas morio</name>
    <dbReference type="NCBI Taxonomy" id="2755281"/>
    <lineage>
        <taxon>Eukaryota</taxon>
        <taxon>Metazoa</taxon>
        <taxon>Ecdysozoa</taxon>
        <taxon>Arthropoda</taxon>
        <taxon>Hexapoda</taxon>
        <taxon>Insecta</taxon>
        <taxon>Pterygota</taxon>
        <taxon>Neoptera</taxon>
        <taxon>Endopterygota</taxon>
        <taxon>Coleoptera</taxon>
        <taxon>Polyphaga</taxon>
        <taxon>Cucujiformia</taxon>
        <taxon>Tenebrionidae</taxon>
        <taxon>Zophobas</taxon>
    </lineage>
</organism>
<accession>A0AA38MGN6</accession>
<keyword evidence="3" id="KW-0349">Heme</keyword>
<evidence type="ECO:0008006" key="10">
    <source>
        <dbReference type="Google" id="ProtNLM"/>
    </source>
</evidence>
<dbReference type="GO" id="GO:0016705">
    <property type="term" value="F:oxidoreductase activity, acting on paired donors, with incorporation or reduction of molecular oxygen"/>
    <property type="evidence" value="ECO:0007669"/>
    <property type="project" value="InterPro"/>
</dbReference>
<dbReference type="Proteomes" id="UP001168821">
    <property type="component" value="Unassembled WGS sequence"/>
</dbReference>
<evidence type="ECO:0000256" key="2">
    <source>
        <dbReference type="ARBA" id="ARBA00010617"/>
    </source>
</evidence>